<keyword evidence="3" id="KW-0012">Acyltransferase</keyword>
<keyword evidence="6" id="KW-1185">Reference proteome</keyword>
<sequence length="521" mass="55199">MTIRGESRAMPTNPEHVPVIIGVGQINDRPADPREGLDPVGLMAEALRRADADGGGGWLEDCQSLGIVGQIAWPQINPVAGKVAEALGIDPAHVEETTPHGDNPIRLLNEAANRIGAGEAVICAVTGGEALRTAGALAKMKAAEEAANSPEKAKPKEHDALRDASHRRKLGYAQSYGLVVPVDVYPLYENAFRAAQGQTLTEGQAESGAIWAGFSQVAARTEAAWIREPRQAEEIIEPTADNRPIAFPYTKLQVANSAVNQGAGFIVTSLAEARRRGVSEDRLVFVGAGASAFEPDSILARDSYTASAGMETSIRKAMELNAVPADDLDHVELYSCFPCVPKMARRTLGWPLEKPMTVFGGLTFGGGPIGNYMSHAVACMVEKLRGGGTGLLFANGGYATHSHTIVLSAQPIEGVGFPQDFDYNDAAEKARDDVPPLDKTYSGPATIETYTVHYKRDGSPRVGTVVARTPDGARTLAVVPPEDAATIALLTDGKVEPVGQKGRIVRAGHGEWDGMGVWNTA</sequence>
<reference evidence="6" key="1">
    <citation type="journal article" date="2009" name="J. Bacteriol.">
        <title>Complete genome sequence of Erythrobacter litoralis HTCC2594.</title>
        <authorList>
            <person name="Oh H.M."/>
            <person name="Giovannoni S.J."/>
            <person name="Ferriera S."/>
            <person name="Johnson J."/>
            <person name="Cho J.C."/>
        </authorList>
    </citation>
    <scope>NUCLEOTIDE SEQUENCE [LARGE SCALE GENOMIC DNA]</scope>
    <source>
        <strain evidence="6">HTCC2594</strain>
    </source>
</reference>
<evidence type="ECO:0000259" key="4">
    <source>
        <dbReference type="Pfam" id="PF18313"/>
    </source>
</evidence>
<dbReference type="Proteomes" id="UP000008808">
    <property type="component" value="Chromosome"/>
</dbReference>
<evidence type="ECO:0000256" key="3">
    <source>
        <dbReference type="ARBA" id="ARBA00023315"/>
    </source>
</evidence>
<organism evidence="5 6">
    <name type="scientific">Erythrobacter litoralis (strain HTCC2594)</name>
    <dbReference type="NCBI Taxonomy" id="314225"/>
    <lineage>
        <taxon>Bacteria</taxon>
        <taxon>Pseudomonadati</taxon>
        <taxon>Pseudomonadota</taxon>
        <taxon>Alphaproteobacteria</taxon>
        <taxon>Sphingomonadales</taxon>
        <taxon>Erythrobacteraceae</taxon>
        <taxon>Erythrobacter/Porphyrobacter group</taxon>
        <taxon>Erythrobacter</taxon>
    </lineage>
</organism>
<evidence type="ECO:0000256" key="2">
    <source>
        <dbReference type="ARBA" id="ARBA00022679"/>
    </source>
</evidence>
<evidence type="ECO:0000256" key="1">
    <source>
        <dbReference type="ARBA" id="ARBA00010982"/>
    </source>
</evidence>
<dbReference type="KEGG" id="eli:ELI_00285"/>
<dbReference type="Gene3D" id="2.40.50.840">
    <property type="match status" value="1"/>
</dbReference>
<dbReference type="InterPro" id="IPR016039">
    <property type="entry name" value="Thiolase-like"/>
</dbReference>
<dbReference type="PANTHER" id="PTHR18919:SF139">
    <property type="entry name" value="THIOLASE-LIKE PROTEIN TYPE 1 ADDITIONAL C-TERMINAL DOMAIN-CONTAINING PROTEIN"/>
    <property type="match status" value="1"/>
</dbReference>
<dbReference type="Pfam" id="PF18313">
    <property type="entry name" value="TLP1_add_C"/>
    <property type="match status" value="1"/>
</dbReference>
<dbReference type="PANTHER" id="PTHR18919">
    <property type="entry name" value="ACETYL-COA C-ACYLTRANSFERASE"/>
    <property type="match status" value="1"/>
</dbReference>
<accession>Q2NDU2</accession>
<name>Q2NDU2_ERYLH</name>
<dbReference type="Gene3D" id="3.40.47.10">
    <property type="match status" value="1"/>
</dbReference>
<dbReference type="AlphaFoldDB" id="Q2NDU2"/>
<gene>
    <name evidence="5" type="ordered locus">ELI_00285</name>
</gene>
<proteinExistence type="inferred from homology"/>
<dbReference type="GO" id="GO:0016746">
    <property type="term" value="F:acyltransferase activity"/>
    <property type="evidence" value="ECO:0007669"/>
    <property type="project" value="UniProtKB-KW"/>
</dbReference>
<dbReference type="EMBL" id="CP000157">
    <property type="protein sequence ID" value="ABC62149.1"/>
    <property type="molecule type" value="Genomic_DNA"/>
</dbReference>
<keyword evidence="2" id="KW-0808">Transferase</keyword>
<dbReference type="eggNOG" id="COG0183">
    <property type="taxonomic scope" value="Bacteria"/>
</dbReference>
<comment type="similarity">
    <text evidence="1">Belongs to the thiolase-like superfamily. Thiolase family.</text>
</comment>
<protein>
    <recommendedName>
        <fullName evidence="4">Thiolase-like protein type 1 additional C-terminal domain-containing protein</fullName>
    </recommendedName>
</protein>
<feature type="domain" description="Thiolase-like protein type 1 additional C-terminal" evidence="4">
    <location>
        <begin position="432"/>
        <end position="506"/>
    </location>
</feature>
<dbReference type="NCBIfam" id="NF006106">
    <property type="entry name" value="PRK08257.1-5"/>
    <property type="match status" value="1"/>
</dbReference>
<dbReference type="InterPro" id="IPR040771">
    <property type="entry name" value="TLP1_add_C"/>
</dbReference>
<dbReference type="HOGENOM" id="CLU_026848_1_0_5"/>
<evidence type="ECO:0000313" key="6">
    <source>
        <dbReference type="Proteomes" id="UP000008808"/>
    </source>
</evidence>
<evidence type="ECO:0000313" key="5">
    <source>
        <dbReference type="EMBL" id="ABC62149.1"/>
    </source>
</evidence>
<dbReference type="SUPFAM" id="SSF53901">
    <property type="entry name" value="Thiolase-like"/>
    <property type="match status" value="1"/>
</dbReference>
<dbReference type="STRING" id="314225.ELI_00285"/>